<dbReference type="RefSeq" id="WP_205114859.1">
    <property type="nucleotide sequence ID" value="NZ_CP070273.1"/>
</dbReference>
<proteinExistence type="predicted"/>
<evidence type="ECO:0000313" key="1">
    <source>
        <dbReference type="EMBL" id="QRV24199.1"/>
    </source>
</evidence>
<sequence>MKSGTVRMYAPEQWGTLEKFSKFYSGTFSLSETGKRSVSGAINHFHKAVTLRDLATKLIPNLDADEEELNQHGYSHAINSKELSAVIESVILELYSSVDCTRKVITEIYSKHQGIPNSTRKYFQNVRNGKVDDDFPEQLVIAVTEASWYDGFRMIRDELTHHDTGSCHRDRDTGKIRYMHNGINIKGKALIIEDIFEKVEQTFSEVNQFVGRVFAYLYTQLNDEPTLQFCGIFGGRMYTRHVSPSEAIDFHGGICDAKKWFDLEENPTCIFADECGAYKNANK</sequence>
<protein>
    <submittedName>
        <fullName evidence="1">Uncharacterized protein</fullName>
    </submittedName>
</protein>
<dbReference type="EMBL" id="CP070273">
    <property type="protein sequence ID" value="QRV24199.1"/>
    <property type="molecule type" value="Genomic_DNA"/>
</dbReference>
<keyword evidence="2" id="KW-1185">Reference proteome</keyword>
<name>A0ABX7IQ67_9GAMM</name>
<dbReference type="Proteomes" id="UP000644167">
    <property type="component" value="Chromosome"/>
</dbReference>
<organism evidence="1 2">
    <name type="scientific">Marinomonas foliarum</name>
    <dbReference type="NCBI Taxonomy" id="491950"/>
    <lineage>
        <taxon>Bacteria</taxon>
        <taxon>Pseudomonadati</taxon>
        <taxon>Pseudomonadota</taxon>
        <taxon>Gammaproteobacteria</taxon>
        <taxon>Oceanospirillales</taxon>
        <taxon>Oceanospirillaceae</taxon>
        <taxon>Marinomonas</taxon>
    </lineage>
</organism>
<gene>
    <name evidence="1" type="ORF">JSY38_01270</name>
</gene>
<evidence type="ECO:0000313" key="2">
    <source>
        <dbReference type="Proteomes" id="UP000644167"/>
    </source>
</evidence>
<accession>A0ABX7IQ67</accession>
<reference evidence="1 2" key="1">
    <citation type="submission" date="2021-02" db="EMBL/GenBank/DDBJ databases">
        <title>The genome of Marinomonas foliarum JZW.</title>
        <authorList>
            <person name="Sun M."/>
        </authorList>
    </citation>
    <scope>NUCLEOTIDE SEQUENCE [LARGE SCALE GENOMIC DNA]</scope>
    <source>
        <strain evidence="1 2">JZW</strain>
    </source>
</reference>